<organism evidence="2 3">
    <name type="scientific">OM182 bacterium MED-G28</name>
    <dbReference type="NCBI Taxonomy" id="1986256"/>
    <lineage>
        <taxon>Bacteria</taxon>
        <taxon>Pseudomonadati</taxon>
        <taxon>Pseudomonadota</taxon>
        <taxon>Gammaproteobacteria</taxon>
        <taxon>OMG group</taxon>
        <taxon>OM182 clade</taxon>
    </lineage>
</organism>
<dbReference type="Proteomes" id="UP000219329">
    <property type="component" value="Unassembled WGS sequence"/>
</dbReference>
<feature type="domain" description="SnoaL-like" evidence="1">
    <location>
        <begin position="58"/>
        <end position="190"/>
    </location>
</feature>
<dbReference type="Gene3D" id="3.10.450.50">
    <property type="match status" value="1"/>
</dbReference>
<dbReference type="InterPro" id="IPR032710">
    <property type="entry name" value="NTF2-like_dom_sf"/>
</dbReference>
<evidence type="ECO:0000313" key="3">
    <source>
        <dbReference type="Proteomes" id="UP000219329"/>
    </source>
</evidence>
<comment type="caution">
    <text evidence="2">The sequence shown here is derived from an EMBL/GenBank/DDBJ whole genome shotgun (WGS) entry which is preliminary data.</text>
</comment>
<sequence>MFLPMNPQNCYAWQTVQRSPIMNLVAERIGTGFRSLHGLFLAALLLSMSVSKADNLTEISNRLAIADVLAQYSYRWDGKDSLGFSRLFTENAIMERWLHGEYVDGSRLEGREAIFDYAKQSHEGRLVDRQSRHHFSGLVFLELEAAMAVTENMALITHQTANDTAAVIRSSGIYRNTWRKTPEGWRISKRILMTDRFRN</sequence>
<gene>
    <name evidence="2" type="ORF">CNF02_03065</name>
</gene>
<reference evidence="2 3" key="1">
    <citation type="submission" date="2017-08" db="EMBL/GenBank/DDBJ databases">
        <title>Fine stratification of microbial communities through a metagenomic profile of the photic zone.</title>
        <authorList>
            <person name="Haro-Moreno J.M."/>
            <person name="Lopez-Perez M."/>
            <person name="De La Torre J."/>
            <person name="Picazo A."/>
            <person name="Camacho A."/>
            <person name="Rodriguez-Valera F."/>
        </authorList>
    </citation>
    <scope>NUCLEOTIDE SEQUENCE [LARGE SCALE GENOMIC DNA]</scope>
    <source>
        <strain evidence="2">MED-G28</strain>
    </source>
</reference>
<dbReference type="Pfam" id="PF13577">
    <property type="entry name" value="SnoaL_4"/>
    <property type="match status" value="1"/>
</dbReference>
<dbReference type="CDD" id="cd00531">
    <property type="entry name" value="NTF2_like"/>
    <property type="match status" value="1"/>
</dbReference>
<dbReference type="AlphaFoldDB" id="A0A2A5WFE2"/>
<dbReference type="InterPro" id="IPR037401">
    <property type="entry name" value="SnoaL-like"/>
</dbReference>
<proteinExistence type="predicted"/>
<name>A0A2A5WFE2_9GAMM</name>
<dbReference type="EMBL" id="NTJZ01000002">
    <property type="protein sequence ID" value="PDH35023.1"/>
    <property type="molecule type" value="Genomic_DNA"/>
</dbReference>
<accession>A0A2A5WFE2</accession>
<evidence type="ECO:0000259" key="1">
    <source>
        <dbReference type="Pfam" id="PF13577"/>
    </source>
</evidence>
<dbReference type="SUPFAM" id="SSF54427">
    <property type="entry name" value="NTF2-like"/>
    <property type="match status" value="1"/>
</dbReference>
<evidence type="ECO:0000313" key="2">
    <source>
        <dbReference type="EMBL" id="PDH35023.1"/>
    </source>
</evidence>
<protein>
    <recommendedName>
        <fullName evidence="1">SnoaL-like domain-containing protein</fullName>
    </recommendedName>
</protein>